<reference evidence="4" key="2">
    <citation type="journal article" date="2005" name="PLoS Biol.">
        <title>The genomes of Oryza sativa: a history of duplications.</title>
        <authorList>
            <person name="Yu J."/>
            <person name="Wang J."/>
            <person name="Lin W."/>
            <person name="Li S."/>
            <person name="Li H."/>
            <person name="Zhou J."/>
            <person name="Ni P."/>
            <person name="Dong W."/>
            <person name="Hu S."/>
            <person name="Zeng C."/>
            <person name="Zhang J."/>
            <person name="Zhang Y."/>
            <person name="Li R."/>
            <person name="Xu Z."/>
            <person name="Li S."/>
            <person name="Li X."/>
            <person name="Zheng H."/>
            <person name="Cong L."/>
            <person name="Lin L."/>
            <person name="Yin J."/>
            <person name="Geng J."/>
            <person name="Li G."/>
            <person name="Shi J."/>
            <person name="Liu J."/>
            <person name="Lv H."/>
            <person name="Li J."/>
            <person name="Wang J."/>
            <person name="Deng Y."/>
            <person name="Ran L."/>
            <person name="Shi X."/>
            <person name="Wang X."/>
            <person name="Wu Q."/>
            <person name="Li C."/>
            <person name="Ren X."/>
            <person name="Wang J."/>
            <person name="Wang X."/>
            <person name="Li D."/>
            <person name="Liu D."/>
            <person name="Zhang X."/>
            <person name="Ji Z."/>
            <person name="Zhao W."/>
            <person name="Sun Y."/>
            <person name="Zhang Z."/>
            <person name="Bao J."/>
            <person name="Han Y."/>
            <person name="Dong L."/>
            <person name="Ji J."/>
            <person name="Chen P."/>
            <person name="Wu S."/>
            <person name="Liu J."/>
            <person name="Xiao Y."/>
            <person name="Bu D."/>
            <person name="Tan J."/>
            <person name="Yang L."/>
            <person name="Ye C."/>
            <person name="Zhang J."/>
            <person name="Xu J."/>
            <person name="Zhou Y."/>
            <person name="Yu Y."/>
            <person name="Zhang B."/>
            <person name="Zhuang S."/>
            <person name="Wei H."/>
            <person name="Liu B."/>
            <person name="Lei M."/>
            <person name="Yu H."/>
            <person name="Li Y."/>
            <person name="Xu H."/>
            <person name="Wei S."/>
            <person name="He X."/>
            <person name="Fang L."/>
            <person name="Zhang Z."/>
            <person name="Zhang Y."/>
            <person name="Huang X."/>
            <person name="Su Z."/>
            <person name="Tong W."/>
            <person name="Li J."/>
            <person name="Tong Z."/>
            <person name="Li S."/>
            <person name="Ye J."/>
            <person name="Wang L."/>
            <person name="Fang L."/>
            <person name="Lei T."/>
            <person name="Chen C."/>
            <person name="Chen H."/>
            <person name="Xu Z."/>
            <person name="Li H."/>
            <person name="Huang H."/>
            <person name="Zhang F."/>
            <person name="Xu H."/>
            <person name="Li N."/>
            <person name="Zhao C."/>
            <person name="Li S."/>
            <person name="Dong L."/>
            <person name="Huang Y."/>
            <person name="Li L."/>
            <person name="Xi Y."/>
            <person name="Qi Q."/>
            <person name="Li W."/>
            <person name="Zhang B."/>
            <person name="Hu W."/>
            <person name="Zhang Y."/>
            <person name="Tian X."/>
            <person name="Jiao Y."/>
            <person name="Liang X."/>
            <person name="Jin J."/>
            <person name="Gao L."/>
            <person name="Zheng W."/>
            <person name="Hao B."/>
            <person name="Liu S."/>
            <person name="Wang W."/>
            <person name="Yuan L."/>
            <person name="Cao M."/>
            <person name="McDermott J."/>
            <person name="Samudrala R."/>
            <person name="Wang J."/>
            <person name="Wong G.K."/>
            <person name="Yang H."/>
        </authorList>
    </citation>
    <scope>NUCLEOTIDE SEQUENCE [LARGE SCALE GENOMIC DNA]</scope>
</reference>
<feature type="chain" id="PRO_5038210174" evidence="2">
    <location>
        <begin position="29"/>
        <end position="147"/>
    </location>
</feature>
<protein>
    <submittedName>
        <fullName evidence="3">Os03g0714100 protein</fullName>
    </submittedName>
</protein>
<evidence type="ECO:0000313" key="4">
    <source>
        <dbReference type="EMBL" id="EEE59809.1"/>
    </source>
</evidence>
<feature type="region of interest" description="Disordered" evidence="1">
    <location>
        <begin position="81"/>
        <end position="101"/>
    </location>
</feature>
<dbReference type="AlphaFoldDB" id="A0A0N7KHX9"/>
<reference evidence="4" key="7">
    <citation type="submission" date="2008-12" db="EMBL/GenBank/DDBJ databases">
        <title>Improved gene annotation of the rice (Oryza sativa) genomes.</title>
        <authorList>
            <person name="Wang J."/>
            <person name="Li R."/>
            <person name="Fan W."/>
            <person name="Huang Q."/>
            <person name="Zhang J."/>
            <person name="Zhou Y."/>
            <person name="Hu Y."/>
            <person name="Zi S."/>
            <person name="Li J."/>
            <person name="Ni P."/>
            <person name="Zheng H."/>
            <person name="Zhang Y."/>
            <person name="Zhao M."/>
            <person name="Hao Q."/>
            <person name="McDermott J."/>
            <person name="Samudrala R."/>
            <person name="Kristiansen K."/>
            <person name="Wong G.K.-S."/>
        </authorList>
    </citation>
    <scope>NUCLEOTIDE SEQUENCE</scope>
</reference>
<organism evidence="4">
    <name type="scientific">Oryza sativa subsp. japonica</name>
    <name type="common">Rice</name>
    <dbReference type="NCBI Taxonomy" id="39947"/>
    <lineage>
        <taxon>Eukaryota</taxon>
        <taxon>Viridiplantae</taxon>
        <taxon>Streptophyta</taxon>
        <taxon>Embryophyta</taxon>
        <taxon>Tracheophyta</taxon>
        <taxon>Spermatophyta</taxon>
        <taxon>Magnoliopsida</taxon>
        <taxon>Liliopsida</taxon>
        <taxon>Poales</taxon>
        <taxon>Poaceae</taxon>
        <taxon>BOP clade</taxon>
        <taxon>Oryzoideae</taxon>
        <taxon>Oryzeae</taxon>
        <taxon>Oryzinae</taxon>
        <taxon>Oryza</taxon>
        <taxon>Oryza sativa</taxon>
    </lineage>
</organism>
<name>A0A0N7KHX9_ORYSJ</name>
<reference evidence="3" key="5">
    <citation type="journal article" date="2008" name="Nucleic Acids Res.">
        <title>The Rice Annotation Project Database (RAP-DB): 2008 update.</title>
        <authorList>
            <consortium name="The Rice Annotation Project (RAP)"/>
            <person name="Tanaka T."/>
            <person name="Antonio B.A."/>
            <person name="Kikuchi S."/>
            <person name="Matsumoto T."/>
            <person name="Nagamura Y."/>
            <person name="Numa H."/>
            <person name="Sakai H."/>
            <person name="Wu J."/>
            <person name="Itoh T."/>
            <person name="Sasaki T."/>
            <person name="Aono R."/>
            <person name="Fujii Y."/>
            <person name="Habara T."/>
            <person name="Harada E."/>
            <person name="Kanno M."/>
            <person name="Kawahara Y."/>
            <person name="Kawashima H."/>
            <person name="Kubooka H."/>
            <person name="Matsuya A."/>
            <person name="Nakaoka H."/>
            <person name="Saichi N."/>
            <person name="Sanbonmatsu R."/>
            <person name="Sato Y."/>
            <person name="Shinso Y."/>
            <person name="Suzuki M."/>
            <person name="Takeda J."/>
            <person name="Tanino M."/>
            <person name="Todokoro F."/>
            <person name="Yamaguchi K."/>
            <person name="Yamamoto N."/>
            <person name="Yamasaki C."/>
            <person name="Imanishi T."/>
            <person name="Okido T."/>
            <person name="Tada M."/>
            <person name="Ikeo K."/>
            <person name="Tateno Y."/>
            <person name="Gojobori T."/>
            <person name="Lin Y.C."/>
            <person name="Wei F.J."/>
            <person name="Hsing Y.I."/>
            <person name="Zhao Q."/>
            <person name="Han B."/>
            <person name="Kramer M.R."/>
            <person name="McCombie R.W."/>
            <person name="Lonsdale D."/>
            <person name="O'Donovan C.C."/>
            <person name="Whitfield E.J."/>
            <person name="Apweiler R."/>
            <person name="Koyanagi K.O."/>
            <person name="Khurana J.P."/>
            <person name="Raghuvanshi S."/>
            <person name="Singh N.K."/>
            <person name="Tyagi A.K."/>
            <person name="Haberer G."/>
            <person name="Fujisawa M."/>
            <person name="Hosokawa S."/>
            <person name="Ito Y."/>
            <person name="Ikawa H."/>
            <person name="Shibata M."/>
            <person name="Yamamoto M."/>
            <person name="Bruskiewich R.M."/>
            <person name="Hoen D.R."/>
            <person name="Bureau TE."/>
            <person name="Namiki N."/>
            <person name="Ohyanagi H."/>
            <person name="Sakai Y."/>
            <person name="Nobushima S."/>
            <person name="Sakata K."/>
            <person name="Barrero R.A."/>
            <person name="Sato Y."/>
            <person name="Souvorov A."/>
            <person name="Smith-White B."/>
            <person name="Tatusova T."/>
            <person name="An S."/>
            <person name="An G."/>
            <person name="OOta S."/>
            <person name="Fuks G."/>
            <person name="Messing J."/>
            <person name="Christie K.R."/>
            <person name="Lieberherr D."/>
            <person name="Kim H."/>
            <person name="Zuccolo A."/>
            <person name="Wing R.A."/>
            <person name="Nobuta K."/>
            <person name="Green P.J."/>
            <person name="Lu C."/>
            <person name="Meyers BC."/>
            <person name="Chaparro C."/>
            <person name="Piegu B."/>
            <person name="Panaud O."/>
            <person name="Echeverria M."/>
        </authorList>
    </citation>
    <scope>NUCLEOTIDE SEQUENCE</scope>
</reference>
<dbReference type="Gramene" id="Os03t0714100-01">
    <property type="protein sequence ID" value="Os03t0714100-01"/>
    <property type="gene ID" value="Os03g0714100"/>
</dbReference>
<reference evidence="5" key="6">
    <citation type="journal article" date="2008" name="Nucleic Acids Res.">
        <title>The rice annotation project database (RAP-DB): 2008 update.</title>
        <authorList>
            <consortium name="The rice annotation project (RAP)"/>
        </authorList>
    </citation>
    <scope>GENOME REANNOTATION</scope>
    <source>
        <strain evidence="5">cv. Nipponbare</strain>
    </source>
</reference>
<evidence type="ECO:0000256" key="2">
    <source>
        <dbReference type="SAM" id="SignalP"/>
    </source>
</evidence>
<dbReference type="Proteomes" id="UP000000763">
    <property type="component" value="Chromosome 3"/>
</dbReference>
<evidence type="ECO:0000256" key="1">
    <source>
        <dbReference type="SAM" id="MobiDB-lite"/>
    </source>
</evidence>
<keyword evidence="2" id="KW-0732">Signal</keyword>
<gene>
    <name evidence="3" type="ordered locus">Os03g0714100</name>
    <name evidence="4" type="ORF">OsJ_12340</name>
</gene>
<reference evidence="3 5" key="1">
    <citation type="journal article" date="2005" name="Nature">
        <title>The map-based sequence of the rice genome.</title>
        <authorList>
            <consortium name="International rice genome sequencing project (IRGSP)"/>
            <person name="Matsumoto T."/>
            <person name="Wu J."/>
            <person name="Kanamori H."/>
            <person name="Katayose Y."/>
            <person name="Fujisawa M."/>
            <person name="Namiki N."/>
            <person name="Mizuno H."/>
            <person name="Yamamoto K."/>
            <person name="Antonio B.A."/>
            <person name="Baba T."/>
            <person name="Sakata K."/>
            <person name="Nagamura Y."/>
            <person name="Aoki H."/>
            <person name="Arikawa K."/>
            <person name="Arita K."/>
            <person name="Bito T."/>
            <person name="Chiden Y."/>
            <person name="Fujitsuka N."/>
            <person name="Fukunaka R."/>
            <person name="Hamada M."/>
            <person name="Harada C."/>
            <person name="Hayashi A."/>
            <person name="Hijishita S."/>
            <person name="Honda M."/>
            <person name="Hosokawa S."/>
            <person name="Ichikawa Y."/>
            <person name="Idonuma A."/>
            <person name="Iijima M."/>
            <person name="Ikeda M."/>
            <person name="Ikeno M."/>
            <person name="Ito K."/>
            <person name="Ito S."/>
            <person name="Ito T."/>
            <person name="Ito Y."/>
            <person name="Ito Y."/>
            <person name="Iwabuchi A."/>
            <person name="Kamiya K."/>
            <person name="Karasawa W."/>
            <person name="Kurita K."/>
            <person name="Katagiri S."/>
            <person name="Kikuta A."/>
            <person name="Kobayashi H."/>
            <person name="Kobayashi N."/>
            <person name="Machita K."/>
            <person name="Maehara T."/>
            <person name="Masukawa M."/>
            <person name="Mizubayashi T."/>
            <person name="Mukai Y."/>
            <person name="Nagasaki H."/>
            <person name="Nagata Y."/>
            <person name="Naito S."/>
            <person name="Nakashima M."/>
            <person name="Nakama Y."/>
            <person name="Nakamichi Y."/>
            <person name="Nakamura M."/>
            <person name="Meguro A."/>
            <person name="Negishi M."/>
            <person name="Ohta I."/>
            <person name="Ohta T."/>
            <person name="Okamoto M."/>
            <person name="Ono N."/>
            <person name="Saji S."/>
            <person name="Sakaguchi M."/>
            <person name="Sakai K."/>
            <person name="Shibata M."/>
            <person name="Shimokawa T."/>
            <person name="Song J."/>
            <person name="Takazaki Y."/>
            <person name="Terasawa K."/>
            <person name="Tsugane M."/>
            <person name="Tsuji K."/>
            <person name="Ueda S."/>
            <person name="Waki K."/>
            <person name="Yamagata H."/>
            <person name="Yamamoto M."/>
            <person name="Yamamoto S."/>
            <person name="Yamane H."/>
            <person name="Yoshiki S."/>
            <person name="Yoshihara R."/>
            <person name="Yukawa K."/>
            <person name="Zhong H."/>
            <person name="Yano M."/>
            <person name="Yuan Q."/>
            <person name="Ouyang S."/>
            <person name="Liu J."/>
            <person name="Jones K.M."/>
            <person name="Gansberger K."/>
            <person name="Moffat K."/>
            <person name="Hill J."/>
            <person name="Bera J."/>
            <person name="Fadrosh D."/>
            <person name="Jin S."/>
            <person name="Johri S."/>
            <person name="Kim M."/>
            <person name="Overton L."/>
            <person name="Reardon M."/>
            <person name="Tsitrin T."/>
            <person name="Vuong H."/>
            <person name="Weaver B."/>
            <person name="Ciecko A."/>
            <person name="Tallon L."/>
            <person name="Jackson J."/>
            <person name="Pai G."/>
            <person name="Aken S.V."/>
            <person name="Utterback T."/>
            <person name="Reidmuller S."/>
            <person name="Feldblyum T."/>
            <person name="Hsiao J."/>
            <person name="Zismann V."/>
            <person name="Iobst S."/>
            <person name="de Vazeille A.R."/>
            <person name="Buell C.R."/>
            <person name="Ying K."/>
            <person name="Li Y."/>
            <person name="Lu T."/>
            <person name="Huang Y."/>
            <person name="Zhao Q."/>
            <person name="Feng Q."/>
            <person name="Zhang L."/>
            <person name="Zhu J."/>
            <person name="Weng Q."/>
            <person name="Mu J."/>
            <person name="Lu Y."/>
            <person name="Fan D."/>
            <person name="Liu Y."/>
            <person name="Guan J."/>
            <person name="Zhang Y."/>
            <person name="Yu S."/>
            <person name="Liu X."/>
            <person name="Zhang Y."/>
            <person name="Hong G."/>
            <person name="Han B."/>
            <person name="Choisne N."/>
            <person name="Demange N."/>
            <person name="Orjeda G."/>
            <person name="Samain S."/>
            <person name="Cattolico L."/>
            <person name="Pelletier E."/>
            <person name="Couloux A."/>
            <person name="Segurens B."/>
            <person name="Wincker P."/>
            <person name="D'Hont A."/>
            <person name="Scarpelli C."/>
            <person name="Weissenbach J."/>
            <person name="Salanoubat M."/>
            <person name="Quetier F."/>
            <person name="Yu Y."/>
            <person name="Kim H.R."/>
            <person name="Rambo T."/>
            <person name="Currie J."/>
            <person name="Collura K."/>
            <person name="Luo M."/>
            <person name="Yang T."/>
            <person name="Ammiraju J.S.S."/>
            <person name="Engler F."/>
            <person name="Soderlund C."/>
            <person name="Wing R.A."/>
            <person name="Palmer L.E."/>
            <person name="de la Bastide M."/>
            <person name="Spiegel L."/>
            <person name="Nascimento L."/>
            <person name="Zutavern T."/>
            <person name="O'Shaughnessy A."/>
            <person name="Dike S."/>
            <person name="Dedhia N."/>
            <person name="Preston R."/>
            <person name="Balija V."/>
            <person name="McCombie W.R."/>
            <person name="Chow T."/>
            <person name="Chen H."/>
            <person name="Chung M."/>
            <person name="Chen C."/>
            <person name="Shaw J."/>
            <person name="Wu H."/>
            <person name="Hsiao K."/>
            <person name="Chao Y."/>
            <person name="Chu M."/>
            <person name="Cheng C."/>
            <person name="Hour A."/>
            <person name="Lee P."/>
            <person name="Lin S."/>
            <person name="Lin Y."/>
            <person name="Liou J."/>
            <person name="Liu S."/>
            <person name="Hsing Y."/>
            <person name="Raghuvanshi S."/>
            <person name="Mohanty A."/>
            <person name="Bharti A.K."/>
            <person name="Gaur A."/>
            <person name="Gupta V."/>
            <person name="Kumar D."/>
            <person name="Ravi V."/>
            <person name="Vij S."/>
            <person name="Kapur A."/>
            <person name="Khurana P."/>
            <person name="Khurana P."/>
            <person name="Khurana J.P."/>
            <person name="Tyagi A.K."/>
            <person name="Gaikwad K."/>
            <person name="Singh A."/>
            <person name="Dalal V."/>
            <person name="Srivastava S."/>
            <person name="Dixit A."/>
            <person name="Pal A.K."/>
            <person name="Ghazi I.A."/>
            <person name="Yadav M."/>
            <person name="Pandit A."/>
            <person name="Bhargava A."/>
            <person name="Sureshbabu K."/>
            <person name="Batra K."/>
            <person name="Sharma T.R."/>
            <person name="Mohapatra T."/>
            <person name="Singh N.K."/>
            <person name="Messing J."/>
            <person name="Nelson A.B."/>
            <person name="Fuks G."/>
            <person name="Kavchok S."/>
            <person name="Keizer G."/>
            <person name="Linton E."/>
            <person name="Llaca V."/>
            <person name="Song R."/>
            <person name="Tanyolac B."/>
            <person name="Young S."/>
            <person name="Ho-Il K."/>
            <person name="Hahn J.H."/>
            <person name="Sangsakoo G."/>
            <person name="Vanavichit A."/>
            <person name="de Mattos Luiz.A.T."/>
            <person name="Zimmer P.D."/>
            <person name="Malone G."/>
            <person name="Dellagostin O."/>
            <person name="de Oliveira A.C."/>
            <person name="Bevan M."/>
            <person name="Bancroft I."/>
            <person name="Minx P."/>
            <person name="Cordum H."/>
            <person name="Wilson R."/>
            <person name="Cheng Z."/>
            <person name="Jin W."/>
            <person name="Jiang J."/>
            <person name="Leong S.A."/>
            <person name="Iwama H."/>
            <person name="Gojobori T."/>
            <person name="Itoh T."/>
            <person name="Niimura Y."/>
            <person name="Fujii Y."/>
            <person name="Habara T."/>
            <person name="Sakai H."/>
            <person name="Sato Y."/>
            <person name="Wilson G."/>
            <person name="Kumar K."/>
            <person name="McCouch S."/>
            <person name="Juretic N."/>
            <person name="Hoen D."/>
            <person name="Wright S."/>
            <person name="Bruskiewich R."/>
            <person name="Bureau T."/>
            <person name="Miyao A."/>
            <person name="Hirochika H."/>
            <person name="Nishikawa T."/>
            <person name="Kadowaki K."/>
            <person name="Sugiura M."/>
            <person name="Burr B."/>
            <person name="Sasaki T."/>
        </authorList>
    </citation>
    <scope>NUCLEOTIDE SEQUENCE [LARGE SCALE GENOMIC DNA]</scope>
    <source>
        <strain evidence="5">cv. Nipponbare</strain>
    </source>
</reference>
<feature type="signal peptide" evidence="2">
    <location>
        <begin position="1"/>
        <end position="28"/>
    </location>
</feature>
<reference evidence="3" key="3">
    <citation type="journal article" date="2006" name="Nucleic Acids Res.">
        <title>The Rice Annotation Project Database (RAP-DB): hub for Oryza sativa ssp. japonica genome information.</title>
        <authorList>
            <person name="Ohyanagi H."/>
            <person name="Tanaka T."/>
            <person name="Sakai H."/>
            <person name="Shigemoto Y."/>
            <person name="Yamaguchi K."/>
            <person name="Habara T."/>
            <person name="Fujii Y."/>
            <person name="Antonio B.A."/>
            <person name="Nagamura Y."/>
            <person name="Imanishi T."/>
            <person name="Ikeo K."/>
            <person name="Itoh T."/>
            <person name="Gojobori T."/>
            <person name="Sasaki T."/>
        </authorList>
    </citation>
    <scope>NUCLEOTIDE SEQUENCE</scope>
</reference>
<proteinExistence type="predicted"/>
<feature type="compositionally biased region" description="Basic and acidic residues" evidence="1">
    <location>
        <begin position="86"/>
        <end position="95"/>
    </location>
</feature>
<dbReference type="OMA" id="QTIRWLP"/>
<dbReference type="Proteomes" id="UP000007752">
    <property type="component" value="Chromosome 3"/>
</dbReference>
<accession>A0A0N7KHX9</accession>
<evidence type="ECO:0000313" key="5">
    <source>
        <dbReference type="Proteomes" id="UP000000763"/>
    </source>
</evidence>
<reference evidence="3" key="9">
    <citation type="submission" date="2009-08" db="EMBL/GenBank/DDBJ databases">
        <title>The Second Rice Annotation Project Meeting (RAP2).</title>
        <authorList>
            <consortium name="The Rice Annotation Project (RAP)"/>
        </authorList>
    </citation>
    <scope>NUCLEOTIDE SEQUENCE</scope>
</reference>
<dbReference type="EMBL" id="AP008209">
    <property type="protein sequence ID" value="BAH92343.1"/>
    <property type="molecule type" value="Genomic_DNA"/>
</dbReference>
<reference evidence="3" key="4">
    <citation type="journal article" date="2007" name="Genome Res.">
        <title>Curated Genome Annotation of Oryza sativa ssp. japonica and Comparative Genome Analysis with Arabidopsis thaliana.</title>
        <authorList>
            <consortium name="The Rice Annotation Project (RAP)"/>
            <person name="Itoh T."/>
            <person name="Tanaka T."/>
            <person name="Barrero R.A."/>
            <person name="Yamasaki C."/>
            <person name="Fujii Y."/>
            <person name="Hilton P.B."/>
            <person name="Antonio B.A."/>
            <person name="Aono H."/>
            <person name="Apweiler R."/>
            <person name="Bruskiewich R."/>
            <person name="Bureau T."/>
            <person name="Burr F."/>
            <person name="Costa de Oliveira A."/>
            <person name="Fuks G."/>
            <person name="Habara T."/>
            <person name="Haberer G."/>
            <person name="Han B."/>
            <person name="Harada E."/>
            <person name="Hiraki A.T."/>
            <person name="Hirochika H."/>
            <person name="Hoen D."/>
            <person name="Hokari H."/>
            <person name="Hosokawa S."/>
            <person name="Hsing Y."/>
            <person name="Ikawa H."/>
            <person name="Ikeo K."/>
            <person name="Imanishi T."/>
            <person name="Ito Y."/>
            <person name="Jaiswal P."/>
            <person name="Kanno M."/>
            <person name="Kawahara Y."/>
            <person name="Kawamura T."/>
            <person name="Kawashima H."/>
            <person name="Khurana J.P."/>
            <person name="Kikuchi S."/>
            <person name="Komatsu S."/>
            <person name="Koyanagi K.O."/>
            <person name="Kubooka H."/>
            <person name="Lieberherr D."/>
            <person name="Lin Y.C."/>
            <person name="Lonsdale D."/>
            <person name="Matsumoto T."/>
            <person name="Matsuya A."/>
            <person name="McCombie W.R."/>
            <person name="Messing J."/>
            <person name="Miyao A."/>
            <person name="Mulder N."/>
            <person name="Nagamura Y."/>
            <person name="Nam J."/>
            <person name="Namiki N."/>
            <person name="Numa H."/>
            <person name="Nurimoto S."/>
            <person name="O'donovan C."/>
            <person name="Ohyanagi H."/>
            <person name="Okido T."/>
            <person name="Oota S."/>
            <person name="Osato N."/>
            <person name="Palmer L.E."/>
            <person name="Quetier F."/>
            <person name="Raghuvanshi S."/>
            <person name="Saichi N."/>
            <person name="Sakai H."/>
            <person name="Sakai Y."/>
            <person name="Sakata K."/>
            <person name="Sakurai T."/>
            <person name="Sato F."/>
            <person name="Sato Y."/>
            <person name="Schoof H."/>
            <person name="Seki M."/>
            <person name="Shibata M."/>
            <person name="Shimizu Y."/>
            <person name="Shinozaki K."/>
            <person name="Shinso Y."/>
            <person name="Singh N.K."/>
            <person name="Smith-White B."/>
            <person name="Takeda J."/>
            <person name="Tanino M."/>
            <person name="Tatusova T."/>
            <person name="Thongjuea S."/>
            <person name="Todokoro F."/>
            <person name="Tsugane M."/>
            <person name="Tyagi A.K."/>
            <person name="Vanavichit A."/>
            <person name="Wang A."/>
            <person name="Wing R.A."/>
            <person name="Yamaguchi K."/>
            <person name="Yamamoto M."/>
            <person name="Yamamoto N."/>
            <person name="Yu Y."/>
            <person name="Zhang H."/>
            <person name="Zhao Q."/>
            <person name="Higo K."/>
            <person name="Burr B."/>
            <person name="Gojobori T."/>
            <person name="Sasaki T."/>
        </authorList>
    </citation>
    <scope>NUCLEOTIDE SEQUENCE</scope>
</reference>
<sequence length="147" mass="15621">MQTIRWSSSPASLCFFLLMSLLVHSSHGARPSPRELQGWFAAAAGSSSAEKQLVDPRIIAAGAAGRVADVVAAPVMTVTTPAGAVGDDRRRRGGDDDVQLPPPRTALVLLAIPTTCTSPVRRHCRTDRAGFRLRFLSLTKFTSPAAV</sequence>
<dbReference type="EMBL" id="CM000140">
    <property type="protein sequence ID" value="EEE59809.1"/>
    <property type="molecule type" value="Genomic_DNA"/>
</dbReference>
<evidence type="ECO:0000313" key="3">
    <source>
        <dbReference type="EMBL" id="BAH92343.1"/>
    </source>
</evidence>
<reference evidence="3" key="8">
    <citation type="submission" date="2009-08" db="EMBL/GenBank/DDBJ databases">
        <title>Oryza sativa nipponbare(GA3) genomic DNA, chromosome 3.</title>
        <authorList>
            <consortium name="IRGSP(International Rice Genome Sequencing Project)"/>
        </authorList>
    </citation>
    <scope>NUCLEOTIDE SEQUENCE</scope>
</reference>
<dbReference type="KEGG" id="dosa:Os03g0714100"/>